<evidence type="ECO:0000313" key="2">
    <source>
        <dbReference type="Proteomes" id="UP000887116"/>
    </source>
</evidence>
<sequence length="79" mass="8655">MLSAQIRSISYETVERRYLSNLRTNVYIDGSTIGGTGAGAGVYCNHFPKSNFPRHVILSDSKAALQAIFNNTACTSERI</sequence>
<organism evidence="1 2">
    <name type="scientific">Trichonephila clavata</name>
    <name type="common">Joro spider</name>
    <name type="synonym">Nephila clavata</name>
    <dbReference type="NCBI Taxonomy" id="2740835"/>
    <lineage>
        <taxon>Eukaryota</taxon>
        <taxon>Metazoa</taxon>
        <taxon>Ecdysozoa</taxon>
        <taxon>Arthropoda</taxon>
        <taxon>Chelicerata</taxon>
        <taxon>Arachnida</taxon>
        <taxon>Araneae</taxon>
        <taxon>Araneomorphae</taxon>
        <taxon>Entelegynae</taxon>
        <taxon>Araneoidea</taxon>
        <taxon>Nephilidae</taxon>
        <taxon>Trichonephila</taxon>
    </lineage>
</organism>
<proteinExistence type="predicted"/>
<accession>A0A8X6GN63</accession>
<protein>
    <submittedName>
        <fullName evidence="1">Uncharacterized protein</fullName>
    </submittedName>
</protein>
<gene>
    <name evidence="1" type="ORF">TNCT_219241</name>
</gene>
<name>A0A8X6GN63_TRICU</name>
<dbReference type="EMBL" id="BMAO01036092">
    <property type="protein sequence ID" value="GFR07996.1"/>
    <property type="molecule type" value="Genomic_DNA"/>
</dbReference>
<dbReference type="AlphaFoldDB" id="A0A8X6GN63"/>
<evidence type="ECO:0000313" key="1">
    <source>
        <dbReference type="EMBL" id="GFR07996.1"/>
    </source>
</evidence>
<keyword evidence="2" id="KW-1185">Reference proteome</keyword>
<reference evidence="1" key="1">
    <citation type="submission" date="2020-07" db="EMBL/GenBank/DDBJ databases">
        <title>Multicomponent nature underlies the extraordinary mechanical properties of spider dragline silk.</title>
        <authorList>
            <person name="Kono N."/>
            <person name="Nakamura H."/>
            <person name="Mori M."/>
            <person name="Yoshida Y."/>
            <person name="Ohtoshi R."/>
            <person name="Malay A.D."/>
            <person name="Moran D.A.P."/>
            <person name="Tomita M."/>
            <person name="Numata K."/>
            <person name="Arakawa K."/>
        </authorList>
    </citation>
    <scope>NUCLEOTIDE SEQUENCE</scope>
</reference>
<dbReference type="Proteomes" id="UP000887116">
    <property type="component" value="Unassembled WGS sequence"/>
</dbReference>
<comment type="caution">
    <text evidence="1">The sequence shown here is derived from an EMBL/GenBank/DDBJ whole genome shotgun (WGS) entry which is preliminary data.</text>
</comment>